<comment type="caution">
    <text evidence="2">The sequence shown here is derived from an EMBL/GenBank/DDBJ whole genome shotgun (WGS) entry which is preliminary data.</text>
</comment>
<proteinExistence type="predicted"/>
<dbReference type="Proteomes" id="UP001286174">
    <property type="component" value="Unassembled WGS sequence"/>
</dbReference>
<dbReference type="SUPFAM" id="SSF55186">
    <property type="entry name" value="ThrRS/AlaRS common domain"/>
    <property type="match status" value="1"/>
</dbReference>
<dbReference type="GO" id="GO:0005524">
    <property type="term" value="F:ATP binding"/>
    <property type="evidence" value="ECO:0007669"/>
    <property type="project" value="InterPro"/>
</dbReference>
<dbReference type="CDD" id="cd02028">
    <property type="entry name" value="UMPK_like"/>
    <property type="match status" value="1"/>
</dbReference>
<dbReference type="InterPro" id="IPR027417">
    <property type="entry name" value="P-loop_NTPase"/>
</dbReference>
<dbReference type="Pfam" id="PF00485">
    <property type="entry name" value="PRK"/>
    <property type="match status" value="1"/>
</dbReference>
<dbReference type="EMBL" id="JALBUR010000004">
    <property type="protein sequence ID" value="MDX8418991.1"/>
    <property type="molecule type" value="Genomic_DNA"/>
</dbReference>
<dbReference type="InterPro" id="IPR006083">
    <property type="entry name" value="PRK/URK"/>
</dbReference>
<evidence type="ECO:0000313" key="2">
    <source>
        <dbReference type="EMBL" id="MDX8418991.1"/>
    </source>
</evidence>
<dbReference type="Gene3D" id="3.30.980.10">
    <property type="entry name" value="Threonyl-trna Synthetase, Chain A, domain 2"/>
    <property type="match status" value="1"/>
</dbReference>
<sequence>MIDLFLKDPDGQEHYLQVKEGTSVPEVIAMGNYPHAILSCRINNVNMRLDTVLTKSCHLDLLDLRDNYANMSFQSSLIFLYMEAVHRVLGREAHITVLNSLSKGLYTTVRATLNSDDTARIEQVMHDLVRQDLPFQEEKLTKQEMMDHLKQLPHSTGRRLRLMQTSDSLESASLCRFAGCEDLFYVHLLPSSRYCEPFSLKRYRNGILLQFPLQSDPDHIAPFVEQKLLYDAFAEETHWEHLLSIDYAGDLNACMKADYQEVVMLSEALHEKKIGEIAQRIAQQKKRMVLIAGPSSSGKTSFARRLCIQLRVCGLHPLYLGTDDYFKNRDELIPDENGNLDFESLDAVDTDLFTAQMNDLLAGKKVDLPTFDFITGKKVYGRRITSIESSQPIVMEGIHGLNPALTGGIADDEKFRIYISPLTSISIDPHHRVPTTDARMLRRIVRDARTRNRSAAMTLHDWASVRRGEEKWIFPYNDTADAFFNSSLVYEIAALKKYADPLLKQIDPSSDQYPEAQRMIEFLKFFAVMPDDACIANNSILREFIGGSILID</sequence>
<dbReference type="SUPFAM" id="SSF52540">
    <property type="entry name" value="P-loop containing nucleoside triphosphate hydrolases"/>
    <property type="match status" value="1"/>
</dbReference>
<dbReference type="RefSeq" id="WP_370595551.1">
    <property type="nucleotide sequence ID" value="NZ_JALBUR010000004.1"/>
</dbReference>
<feature type="domain" description="Phosphoribulokinase/uridine kinase" evidence="1">
    <location>
        <begin position="291"/>
        <end position="486"/>
    </location>
</feature>
<dbReference type="PANTHER" id="PTHR10285">
    <property type="entry name" value="URIDINE KINASE"/>
    <property type="match status" value="1"/>
</dbReference>
<keyword evidence="3" id="KW-1185">Reference proteome</keyword>
<accession>A0AB35U340</accession>
<gene>
    <name evidence="2" type="ORF">MOZ60_02655</name>
</gene>
<dbReference type="Gene3D" id="3.40.50.300">
    <property type="entry name" value="P-loop containing nucleotide triphosphate hydrolases"/>
    <property type="match status" value="1"/>
</dbReference>
<name>A0AB35U340_9FIRM</name>
<dbReference type="GO" id="GO:0016301">
    <property type="term" value="F:kinase activity"/>
    <property type="evidence" value="ECO:0007669"/>
    <property type="project" value="InterPro"/>
</dbReference>
<dbReference type="AlphaFoldDB" id="A0AB35U340"/>
<evidence type="ECO:0000259" key="1">
    <source>
        <dbReference type="Pfam" id="PF00485"/>
    </source>
</evidence>
<protein>
    <recommendedName>
        <fullName evidence="1">Phosphoribulokinase/uridine kinase domain-containing protein</fullName>
    </recommendedName>
</protein>
<dbReference type="InterPro" id="IPR018163">
    <property type="entry name" value="Thr/Ala-tRNA-synth_IIc_edit"/>
</dbReference>
<reference evidence="2 3" key="1">
    <citation type="submission" date="2022-03" db="EMBL/GenBank/DDBJ databases">
        <title>Novel taxa within the pig intestine.</title>
        <authorList>
            <person name="Wylensek D."/>
            <person name="Bishof K."/>
            <person name="Afrizal A."/>
            <person name="Clavel T."/>
        </authorList>
    </citation>
    <scope>NUCLEOTIDE SEQUENCE [LARGE SCALE GENOMIC DNA]</scope>
    <source>
        <strain evidence="2 3">CLA-KB-P133</strain>
    </source>
</reference>
<organism evidence="2 3">
    <name type="scientific">Grylomicrobium aquisgranensis</name>
    <dbReference type="NCBI Taxonomy" id="2926318"/>
    <lineage>
        <taxon>Bacteria</taxon>
        <taxon>Bacillati</taxon>
        <taxon>Bacillota</taxon>
        <taxon>Erysipelotrichia</taxon>
        <taxon>Erysipelotrichales</taxon>
        <taxon>Erysipelotrichaceae</taxon>
        <taxon>Grylomicrobium</taxon>
    </lineage>
</organism>
<evidence type="ECO:0000313" key="3">
    <source>
        <dbReference type="Proteomes" id="UP001286174"/>
    </source>
</evidence>
<dbReference type="PRINTS" id="PR00988">
    <property type="entry name" value="URIDINKINASE"/>
</dbReference>